<gene>
    <name evidence="4" type="ORF">TVAG_376460</name>
</gene>
<evidence type="ECO:0000313" key="5">
    <source>
        <dbReference type="Proteomes" id="UP000001542"/>
    </source>
</evidence>
<dbReference type="VEuPathDB" id="TrichDB:TVAGG3_0705800"/>
<reference evidence="4" key="2">
    <citation type="journal article" date="2007" name="Science">
        <title>Draft genome sequence of the sexually transmitted pathogen Trichomonas vaginalis.</title>
        <authorList>
            <person name="Carlton J.M."/>
            <person name="Hirt R.P."/>
            <person name="Silva J.C."/>
            <person name="Delcher A.L."/>
            <person name="Schatz M."/>
            <person name="Zhao Q."/>
            <person name="Wortman J.R."/>
            <person name="Bidwell S.L."/>
            <person name="Alsmark U.C.M."/>
            <person name="Besteiro S."/>
            <person name="Sicheritz-Ponten T."/>
            <person name="Noel C.J."/>
            <person name="Dacks J.B."/>
            <person name="Foster P.G."/>
            <person name="Simillion C."/>
            <person name="Van de Peer Y."/>
            <person name="Miranda-Saavedra D."/>
            <person name="Barton G.J."/>
            <person name="Westrop G.D."/>
            <person name="Mueller S."/>
            <person name="Dessi D."/>
            <person name="Fiori P.L."/>
            <person name="Ren Q."/>
            <person name="Paulsen I."/>
            <person name="Zhang H."/>
            <person name="Bastida-Corcuera F.D."/>
            <person name="Simoes-Barbosa A."/>
            <person name="Brown M.T."/>
            <person name="Hayes R.D."/>
            <person name="Mukherjee M."/>
            <person name="Okumura C.Y."/>
            <person name="Schneider R."/>
            <person name="Smith A.J."/>
            <person name="Vanacova S."/>
            <person name="Villalvazo M."/>
            <person name="Haas B.J."/>
            <person name="Pertea M."/>
            <person name="Feldblyum T.V."/>
            <person name="Utterback T.R."/>
            <person name="Shu C.L."/>
            <person name="Osoegawa K."/>
            <person name="de Jong P.J."/>
            <person name="Hrdy I."/>
            <person name="Horvathova L."/>
            <person name="Zubacova Z."/>
            <person name="Dolezal P."/>
            <person name="Malik S.B."/>
            <person name="Logsdon J.M. Jr."/>
            <person name="Henze K."/>
            <person name="Gupta A."/>
            <person name="Wang C.C."/>
            <person name="Dunne R.L."/>
            <person name="Upcroft J.A."/>
            <person name="Upcroft P."/>
            <person name="White O."/>
            <person name="Salzberg S.L."/>
            <person name="Tang P."/>
            <person name="Chiu C.-H."/>
            <person name="Lee Y.-S."/>
            <person name="Embley T.M."/>
            <person name="Coombs G.H."/>
            <person name="Mottram J.C."/>
            <person name="Tachezy J."/>
            <person name="Fraser-Liggett C.M."/>
            <person name="Johnson P.J."/>
        </authorList>
    </citation>
    <scope>NUCLEOTIDE SEQUENCE [LARGE SCALE GENOMIC DNA]</scope>
    <source>
        <strain evidence="4">G3</strain>
    </source>
</reference>
<feature type="repeat" description="ANK" evidence="3">
    <location>
        <begin position="277"/>
        <end position="309"/>
    </location>
</feature>
<dbReference type="STRING" id="5722.A2FU74"/>
<reference evidence="4" key="1">
    <citation type="submission" date="2006-10" db="EMBL/GenBank/DDBJ databases">
        <authorList>
            <person name="Amadeo P."/>
            <person name="Zhao Q."/>
            <person name="Wortman J."/>
            <person name="Fraser-Liggett C."/>
            <person name="Carlton J."/>
        </authorList>
    </citation>
    <scope>NUCLEOTIDE SEQUENCE</scope>
    <source>
        <strain evidence="4">G3</strain>
    </source>
</reference>
<proteinExistence type="predicted"/>
<evidence type="ECO:0000256" key="3">
    <source>
        <dbReference type="PROSITE-ProRule" id="PRU00023"/>
    </source>
</evidence>
<protein>
    <submittedName>
        <fullName evidence="4">Uncharacterized protein</fullName>
    </submittedName>
</protein>
<dbReference type="EMBL" id="DS114029">
    <property type="protein sequence ID" value="EAX91535.1"/>
    <property type="molecule type" value="Genomic_DNA"/>
</dbReference>
<keyword evidence="1" id="KW-0677">Repeat</keyword>
<dbReference type="Pfam" id="PF12796">
    <property type="entry name" value="Ank_2"/>
    <property type="match status" value="3"/>
</dbReference>
<dbReference type="Proteomes" id="UP000001542">
    <property type="component" value="Unassembled WGS sequence"/>
</dbReference>
<accession>A2FU74</accession>
<dbReference type="SMART" id="SM00248">
    <property type="entry name" value="ANK"/>
    <property type="match status" value="8"/>
</dbReference>
<keyword evidence="2 3" id="KW-0040">ANK repeat</keyword>
<dbReference type="PRINTS" id="PR01415">
    <property type="entry name" value="ANKYRIN"/>
</dbReference>
<sequence>MLLGNEEIDLEKDIYGSNLLHFAVIHNNTNMIKYLFYHPKFASFDLDAQNRNRRTALYYAAKMDNKEIAEFLLYIGANIHGSDEDGQNLIFTTVSHQGYKTIDLFLANGIDINEVDFSDSTPLHCAAKYDNKKAIEILLSRGIEVDAKDENKRTALSYTLRDPELIKILLSHGANINDVDIWNKTPLHYAAENCYREGVEFLLSNGADVNVKDNGDSTVLHYAVKAKEFSLSDLFGHKIDPVSLKYKLSHPHSSIEKKLIVEMLISHGVDINAKNHACRTALHYAVKLEPIQLVNLLLAHNADINIMDEKGDRALDFAILKRNKEII</sequence>
<feature type="repeat" description="ANK" evidence="3">
    <location>
        <begin position="182"/>
        <end position="214"/>
    </location>
</feature>
<evidence type="ECO:0000313" key="4">
    <source>
        <dbReference type="EMBL" id="EAX91535.1"/>
    </source>
</evidence>
<dbReference type="InParanoid" id="A2FU74"/>
<dbReference type="SUPFAM" id="SSF48403">
    <property type="entry name" value="Ankyrin repeat"/>
    <property type="match status" value="1"/>
</dbReference>
<evidence type="ECO:0000256" key="2">
    <source>
        <dbReference type="ARBA" id="ARBA00023043"/>
    </source>
</evidence>
<dbReference type="Gene3D" id="1.25.40.20">
    <property type="entry name" value="Ankyrin repeat-containing domain"/>
    <property type="match status" value="2"/>
</dbReference>
<dbReference type="RefSeq" id="XP_001304465.1">
    <property type="nucleotide sequence ID" value="XM_001304464.1"/>
</dbReference>
<keyword evidence="5" id="KW-1185">Reference proteome</keyword>
<feature type="repeat" description="ANK" evidence="3">
    <location>
        <begin position="52"/>
        <end position="84"/>
    </location>
</feature>
<dbReference type="OrthoDB" id="341259at2759"/>
<dbReference type="PROSITE" id="PS50088">
    <property type="entry name" value="ANK_REPEAT"/>
    <property type="match status" value="4"/>
</dbReference>
<dbReference type="PANTHER" id="PTHR24134:SF9">
    <property type="entry name" value="ANKYRIN REPEAT AND SOCS BOX PROTEIN 8"/>
    <property type="match status" value="1"/>
</dbReference>
<evidence type="ECO:0000256" key="1">
    <source>
        <dbReference type="ARBA" id="ARBA00022737"/>
    </source>
</evidence>
<feature type="repeat" description="ANK" evidence="3">
    <location>
        <begin position="118"/>
        <end position="150"/>
    </location>
</feature>
<organism evidence="4 5">
    <name type="scientific">Trichomonas vaginalis (strain ATCC PRA-98 / G3)</name>
    <dbReference type="NCBI Taxonomy" id="412133"/>
    <lineage>
        <taxon>Eukaryota</taxon>
        <taxon>Metamonada</taxon>
        <taxon>Parabasalia</taxon>
        <taxon>Trichomonadida</taxon>
        <taxon>Trichomonadidae</taxon>
        <taxon>Trichomonas</taxon>
    </lineage>
</organism>
<dbReference type="InterPro" id="IPR002110">
    <property type="entry name" value="Ankyrin_rpt"/>
</dbReference>
<dbReference type="KEGG" id="tva:4749231"/>
<dbReference type="PROSITE" id="PS50297">
    <property type="entry name" value="ANK_REP_REGION"/>
    <property type="match status" value="4"/>
</dbReference>
<dbReference type="AlphaFoldDB" id="A2FU74"/>
<dbReference type="eggNOG" id="KOG4177">
    <property type="taxonomic scope" value="Eukaryota"/>
</dbReference>
<name>A2FU74_TRIV3</name>
<dbReference type="Pfam" id="PF13637">
    <property type="entry name" value="Ank_4"/>
    <property type="match status" value="1"/>
</dbReference>
<dbReference type="PANTHER" id="PTHR24134">
    <property type="entry name" value="ANKYRIN REPEAT-CONTAINING PROTEIN DDB_G0279043"/>
    <property type="match status" value="1"/>
</dbReference>
<dbReference type="InterPro" id="IPR036770">
    <property type="entry name" value="Ankyrin_rpt-contain_sf"/>
</dbReference>